<name>A0ABN0UFD7_9PSEU</name>
<dbReference type="Proteomes" id="UP001500416">
    <property type="component" value="Unassembled WGS sequence"/>
</dbReference>
<sequence length="69" mass="7547">MTAIPPADGTRSPLLICDDCGRAFAVEHPSPLEWLVLWTHAVEAGWRGRDRPVGPHVCERCAPTGAGRW</sequence>
<dbReference type="RefSeq" id="WP_343936892.1">
    <property type="nucleotide sequence ID" value="NZ_BAAABU010000016.1"/>
</dbReference>
<evidence type="ECO:0000313" key="2">
    <source>
        <dbReference type="Proteomes" id="UP001500416"/>
    </source>
</evidence>
<protein>
    <submittedName>
        <fullName evidence="1">Uncharacterized protein</fullName>
    </submittedName>
</protein>
<evidence type="ECO:0000313" key="1">
    <source>
        <dbReference type="EMBL" id="GAA0248706.1"/>
    </source>
</evidence>
<organism evidence="1 2">
    <name type="scientific">Saccharothrix mutabilis subsp. mutabilis</name>
    <dbReference type="NCBI Taxonomy" id="66855"/>
    <lineage>
        <taxon>Bacteria</taxon>
        <taxon>Bacillati</taxon>
        <taxon>Actinomycetota</taxon>
        <taxon>Actinomycetes</taxon>
        <taxon>Pseudonocardiales</taxon>
        <taxon>Pseudonocardiaceae</taxon>
        <taxon>Saccharothrix</taxon>
    </lineage>
</organism>
<comment type="caution">
    <text evidence="1">The sequence shown here is derived from an EMBL/GenBank/DDBJ whole genome shotgun (WGS) entry which is preliminary data.</text>
</comment>
<proteinExistence type="predicted"/>
<dbReference type="EMBL" id="BAAABU010000016">
    <property type="protein sequence ID" value="GAA0248706.1"/>
    <property type="molecule type" value="Genomic_DNA"/>
</dbReference>
<keyword evidence="2" id="KW-1185">Reference proteome</keyword>
<reference evidence="1 2" key="1">
    <citation type="journal article" date="2019" name="Int. J. Syst. Evol. Microbiol.">
        <title>The Global Catalogue of Microorganisms (GCM) 10K type strain sequencing project: providing services to taxonomists for standard genome sequencing and annotation.</title>
        <authorList>
            <consortium name="The Broad Institute Genomics Platform"/>
            <consortium name="The Broad Institute Genome Sequencing Center for Infectious Disease"/>
            <person name="Wu L."/>
            <person name="Ma J."/>
        </authorList>
    </citation>
    <scope>NUCLEOTIDE SEQUENCE [LARGE SCALE GENOMIC DNA]</scope>
    <source>
        <strain evidence="1 2">JCM 3380</strain>
    </source>
</reference>
<accession>A0ABN0UFD7</accession>
<gene>
    <name evidence="1" type="ORF">GCM10010492_55780</name>
</gene>